<dbReference type="Proteomes" id="UP000799118">
    <property type="component" value="Unassembled WGS sequence"/>
</dbReference>
<sequence>MTVVALRLPVLFGPFNCLLIWRFHILTPSTPTWIEMILIGTGKIYQFVVHADWFTCIGLFLRVLNAKTMKTTSLLLCPGKGSVTVTGNALSKRLTVILNSIVKVLEGCPEPDEELKIAVNKALEVLLGSISNAEGFNILMMLLLGW</sequence>
<dbReference type="AlphaFoldDB" id="A0A6A4GKD2"/>
<evidence type="ECO:0000256" key="1">
    <source>
        <dbReference type="ARBA" id="ARBA00022737"/>
    </source>
</evidence>
<organism evidence="3 4">
    <name type="scientific">Gymnopus androsaceus JB14</name>
    <dbReference type="NCBI Taxonomy" id="1447944"/>
    <lineage>
        <taxon>Eukaryota</taxon>
        <taxon>Fungi</taxon>
        <taxon>Dikarya</taxon>
        <taxon>Basidiomycota</taxon>
        <taxon>Agaricomycotina</taxon>
        <taxon>Agaricomycetes</taxon>
        <taxon>Agaricomycetidae</taxon>
        <taxon>Agaricales</taxon>
        <taxon>Marasmiineae</taxon>
        <taxon>Omphalotaceae</taxon>
        <taxon>Gymnopus</taxon>
    </lineage>
</organism>
<gene>
    <name evidence="3" type="ORF">BT96DRAFT_949540</name>
</gene>
<dbReference type="Pfam" id="PF23271">
    <property type="entry name" value="HEAT_GCN1"/>
    <property type="match status" value="1"/>
</dbReference>
<dbReference type="InterPro" id="IPR057546">
    <property type="entry name" value="HEAT_GCN1"/>
</dbReference>
<proteinExistence type="predicted"/>
<keyword evidence="4" id="KW-1185">Reference proteome</keyword>
<evidence type="ECO:0000313" key="4">
    <source>
        <dbReference type="Proteomes" id="UP000799118"/>
    </source>
</evidence>
<evidence type="ECO:0000259" key="2">
    <source>
        <dbReference type="Pfam" id="PF23271"/>
    </source>
</evidence>
<reference evidence="3" key="1">
    <citation type="journal article" date="2019" name="Environ. Microbiol.">
        <title>Fungal ecological strategies reflected in gene transcription - a case study of two litter decomposers.</title>
        <authorList>
            <person name="Barbi F."/>
            <person name="Kohler A."/>
            <person name="Barry K."/>
            <person name="Baskaran P."/>
            <person name="Daum C."/>
            <person name="Fauchery L."/>
            <person name="Ihrmark K."/>
            <person name="Kuo A."/>
            <person name="LaButti K."/>
            <person name="Lipzen A."/>
            <person name="Morin E."/>
            <person name="Grigoriev I.V."/>
            <person name="Henrissat B."/>
            <person name="Lindahl B."/>
            <person name="Martin F."/>
        </authorList>
    </citation>
    <scope>NUCLEOTIDE SEQUENCE</scope>
    <source>
        <strain evidence="3">JB14</strain>
    </source>
</reference>
<name>A0A6A4GKD2_9AGAR</name>
<feature type="domain" description="Stalled ribosome sensor GCN1-like HEAT repeats region" evidence="2">
    <location>
        <begin position="84"/>
        <end position="146"/>
    </location>
</feature>
<accession>A0A6A4GKD2</accession>
<protein>
    <recommendedName>
        <fullName evidence="2">Stalled ribosome sensor GCN1-like HEAT repeats region domain-containing protein</fullName>
    </recommendedName>
</protein>
<evidence type="ECO:0000313" key="3">
    <source>
        <dbReference type="EMBL" id="KAE9385866.1"/>
    </source>
</evidence>
<keyword evidence="1" id="KW-0677">Repeat</keyword>
<dbReference type="EMBL" id="ML769938">
    <property type="protein sequence ID" value="KAE9385866.1"/>
    <property type="molecule type" value="Genomic_DNA"/>
</dbReference>